<feature type="transmembrane region" description="Helical" evidence="5">
    <location>
        <begin position="339"/>
        <end position="363"/>
    </location>
</feature>
<evidence type="ECO:0000256" key="2">
    <source>
        <dbReference type="ARBA" id="ARBA00022692"/>
    </source>
</evidence>
<dbReference type="InterPro" id="IPR050927">
    <property type="entry name" value="TRPM"/>
</dbReference>
<sequence>MRPKCVSTYSNDLQVLLLHAIIADRDDYVSSLIQHGVTFKKKYIDTLYSETLQCKKCDGMDCTKIHAIHFAVSSSCCQNIWCTCSNHLSAIQEPCKSRKIREISEDDSENNSAITVKYASQLCAVLLKYPENKRNEDSTKDDSYHDLLAWALFANKKELAGVFWSKCKNPLLTAIMASSILKNMAKKVNTGKDRKLHEDLTQQSRLFEKRALELQNTLYDEDEKGCMSLVNTVDEIWGMSVGPIECAYENGMVDVIGHPCVQRLLNKIWYNDSAVQWPQWFKSLWCCGRGPKRFENMMNAWFSPAMTFAVHYIVVLVLLVIYSAFILMDIKSENALRGIGVYEFILHLWILLDLLEEILLRHLRSLLLYKMPKGRLVVYLKDFWKLLAWFSYVIIGAAFVLKELIKFSWILFIFIMCAGVLYHSNMYPHHYDMWPSRGTGALYWRLWKIMSLPYWQIYGELFLEDLKGENNSNGSCTFIQSEWESDPSIERCVEYDWAIMIIAAIYMLISNLLLVNLVIALFSYRFEEVQNNSDRLWKFWRYSIISDYSTRFPIPFNVPLHIIVVIRTFCCSRSTSCKGASYKDEQKKCINGTSLPPDLLADIQPKHAARCLFKEITEKKQ</sequence>
<evidence type="ECO:0000256" key="1">
    <source>
        <dbReference type="ARBA" id="ARBA00004141"/>
    </source>
</evidence>
<dbReference type="Proteomes" id="UP000507470">
    <property type="component" value="Unassembled WGS sequence"/>
</dbReference>
<dbReference type="Pfam" id="PF25508">
    <property type="entry name" value="TRPM2"/>
    <property type="match status" value="1"/>
</dbReference>
<dbReference type="InterPro" id="IPR057366">
    <property type="entry name" value="TRPM-like"/>
</dbReference>
<dbReference type="GO" id="GO:0099604">
    <property type="term" value="F:ligand-gated calcium channel activity"/>
    <property type="evidence" value="ECO:0007669"/>
    <property type="project" value="TreeGrafter"/>
</dbReference>
<evidence type="ECO:0000313" key="8">
    <source>
        <dbReference type="Proteomes" id="UP000507470"/>
    </source>
</evidence>
<organism evidence="7 8">
    <name type="scientific">Mytilus coruscus</name>
    <name type="common">Sea mussel</name>
    <dbReference type="NCBI Taxonomy" id="42192"/>
    <lineage>
        <taxon>Eukaryota</taxon>
        <taxon>Metazoa</taxon>
        <taxon>Spiralia</taxon>
        <taxon>Lophotrochozoa</taxon>
        <taxon>Mollusca</taxon>
        <taxon>Bivalvia</taxon>
        <taxon>Autobranchia</taxon>
        <taxon>Pteriomorphia</taxon>
        <taxon>Mytilida</taxon>
        <taxon>Mytiloidea</taxon>
        <taxon>Mytilidae</taxon>
        <taxon>Mytilinae</taxon>
        <taxon>Mytilus</taxon>
    </lineage>
</organism>
<evidence type="ECO:0000313" key="7">
    <source>
        <dbReference type="EMBL" id="CAC5398366.1"/>
    </source>
</evidence>
<keyword evidence="4 5" id="KW-0472">Membrane</keyword>
<evidence type="ECO:0000259" key="6">
    <source>
        <dbReference type="Pfam" id="PF25508"/>
    </source>
</evidence>
<feature type="transmembrane region" description="Helical" evidence="5">
    <location>
        <begin position="301"/>
        <end position="327"/>
    </location>
</feature>
<evidence type="ECO:0000256" key="5">
    <source>
        <dbReference type="SAM" id="Phobius"/>
    </source>
</evidence>
<comment type="subcellular location">
    <subcellularLocation>
        <location evidence="1">Membrane</location>
        <topology evidence="1">Multi-pass membrane protein</topology>
    </subcellularLocation>
</comment>
<feature type="transmembrane region" description="Helical" evidence="5">
    <location>
        <begin position="497"/>
        <end position="522"/>
    </location>
</feature>
<proteinExistence type="predicted"/>
<evidence type="ECO:0000256" key="4">
    <source>
        <dbReference type="ARBA" id="ARBA00023136"/>
    </source>
</evidence>
<feature type="transmembrane region" description="Helical" evidence="5">
    <location>
        <begin position="408"/>
        <end position="427"/>
    </location>
</feature>
<accession>A0A6J8CS94</accession>
<dbReference type="OrthoDB" id="10029073at2759"/>
<name>A0A6J8CS94_MYTCO</name>
<dbReference type="GO" id="GO:0005886">
    <property type="term" value="C:plasma membrane"/>
    <property type="evidence" value="ECO:0007669"/>
    <property type="project" value="TreeGrafter"/>
</dbReference>
<gene>
    <name evidence="7" type="ORF">MCOR_32743</name>
</gene>
<dbReference type="PANTHER" id="PTHR13800">
    <property type="entry name" value="TRANSIENT RECEPTOR POTENTIAL CATION CHANNEL, SUBFAMILY M, MEMBER 6"/>
    <property type="match status" value="1"/>
</dbReference>
<keyword evidence="3 5" id="KW-1133">Transmembrane helix</keyword>
<dbReference type="AlphaFoldDB" id="A0A6J8CS94"/>
<keyword evidence="2 5" id="KW-0812">Transmembrane</keyword>
<protein>
    <recommendedName>
        <fullName evidence="6">TRPM-like domain-containing protein</fullName>
    </recommendedName>
</protein>
<feature type="domain" description="TRPM-like" evidence="6">
    <location>
        <begin position="10"/>
        <end position="239"/>
    </location>
</feature>
<evidence type="ECO:0000256" key="3">
    <source>
        <dbReference type="ARBA" id="ARBA00022989"/>
    </source>
</evidence>
<feature type="transmembrane region" description="Helical" evidence="5">
    <location>
        <begin position="383"/>
        <end position="401"/>
    </location>
</feature>
<reference evidence="7 8" key="1">
    <citation type="submission" date="2020-06" db="EMBL/GenBank/DDBJ databases">
        <authorList>
            <person name="Li R."/>
            <person name="Bekaert M."/>
        </authorList>
    </citation>
    <scope>NUCLEOTIDE SEQUENCE [LARGE SCALE GENOMIC DNA]</scope>
    <source>
        <strain evidence="8">wild</strain>
    </source>
</reference>
<dbReference type="EMBL" id="CACVKT020005897">
    <property type="protein sequence ID" value="CAC5398366.1"/>
    <property type="molecule type" value="Genomic_DNA"/>
</dbReference>
<keyword evidence="8" id="KW-1185">Reference proteome</keyword>
<dbReference type="PANTHER" id="PTHR13800:SF12">
    <property type="entry name" value="TRANSIENT RECEPTOR POTENTIAL CATION CHANNEL SUBFAMILY M MEMBER-LIKE 2"/>
    <property type="match status" value="1"/>
</dbReference>